<keyword evidence="1 4" id="KW-0808">Transferase</keyword>
<dbReference type="OrthoDB" id="9792929at2"/>
<evidence type="ECO:0000256" key="1">
    <source>
        <dbReference type="ARBA" id="ARBA00022679"/>
    </source>
</evidence>
<dbReference type="PANTHER" id="PTHR43877:SF2">
    <property type="entry name" value="AMINOALKYLPHOSPHONATE N-ACETYLTRANSFERASE-RELATED"/>
    <property type="match status" value="1"/>
</dbReference>
<evidence type="ECO:0000313" key="4">
    <source>
        <dbReference type="EMBL" id="TQV74066.1"/>
    </source>
</evidence>
<protein>
    <submittedName>
        <fullName evidence="4">GNAT family N-acetyltransferase</fullName>
    </submittedName>
</protein>
<sequence length="148" mass="17099">MINIKPATLVQLHALHELFEGYRTFYDMPANEAKSLAFLKSRIDRQDSIIWLAFFKKQPAGFVQIYPAFTSVGMEQTWLLNDLFVAPAFRQKGVAKHLMQHVEAQAKLQRIFSIKLATQRSNDKAKKLYESLGYQKLDAFDHYSKSVD</sequence>
<dbReference type="PANTHER" id="PTHR43877">
    <property type="entry name" value="AMINOALKYLPHOSPHONATE N-ACETYLTRANSFERASE-RELATED-RELATED"/>
    <property type="match status" value="1"/>
</dbReference>
<comment type="caution">
    <text evidence="4">The sequence shown here is derived from an EMBL/GenBank/DDBJ whole genome shotgun (WGS) entry which is preliminary data.</text>
</comment>
<keyword evidence="2" id="KW-0012">Acyltransferase</keyword>
<dbReference type="RefSeq" id="WP_142942774.1">
    <property type="nucleotide sequence ID" value="NZ_VIKR01000003.1"/>
</dbReference>
<evidence type="ECO:0000313" key="5">
    <source>
        <dbReference type="Proteomes" id="UP000317839"/>
    </source>
</evidence>
<dbReference type="Proteomes" id="UP000317839">
    <property type="component" value="Unassembled WGS sequence"/>
</dbReference>
<dbReference type="InterPro" id="IPR016181">
    <property type="entry name" value="Acyl_CoA_acyltransferase"/>
</dbReference>
<accession>A0A545TA29</accession>
<reference evidence="4 5" key="1">
    <citation type="submission" date="2019-06" db="EMBL/GenBank/DDBJ databases">
        <title>Draft genome of Aliikangiella marina GYP-15.</title>
        <authorList>
            <person name="Wang G."/>
        </authorList>
    </citation>
    <scope>NUCLEOTIDE SEQUENCE [LARGE SCALE GENOMIC DNA]</scope>
    <source>
        <strain evidence="4 5">GYP-15</strain>
    </source>
</reference>
<dbReference type="InterPro" id="IPR000182">
    <property type="entry name" value="GNAT_dom"/>
</dbReference>
<proteinExistence type="predicted"/>
<dbReference type="SUPFAM" id="SSF55729">
    <property type="entry name" value="Acyl-CoA N-acyltransferases (Nat)"/>
    <property type="match status" value="1"/>
</dbReference>
<keyword evidence="5" id="KW-1185">Reference proteome</keyword>
<dbReference type="PROSITE" id="PS51186">
    <property type="entry name" value="GNAT"/>
    <property type="match status" value="1"/>
</dbReference>
<gene>
    <name evidence="4" type="ORF">FLL45_14505</name>
</gene>
<dbReference type="AlphaFoldDB" id="A0A545TA29"/>
<feature type="domain" description="N-acetyltransferase" evidence="3">
    <location>
        <begin position="2"/>
        <end position="148"/>
    </location>
</feature>
<dbReference type="Gene3D" id="3.40.630.30">
    <property type="match status" value="1"/>
</dbReference>
<dbReference type="CDD" id="cd04301">
    <property type="entry name" value="NAT_SF"/>
    <property type="match status" value="1"/>
</dbReference>
<dbReference type="InterPro" id="IPR050832">
    <property type="entry name" value="Bact_Acetyltransf"/>
</dbReference>
<dbReference type="GO" id="GO:0016747">
    <property type="term" value="F:acyltransferase activity, transferring groups other than amino-acyl groups"/>
    <property type="evidence" value="ECO:0007669"/>
    <property type="project" value="InterPro"/>
</dbReference>
<organism evidence="4 5">
    <name type="scientific">Aliikangiella marina</name>
    <dbReference type="NCBI Taxonomy" id="1712262"/>
    <lineage>
        <taxon>Bacteria</taxon>
        <taxon>Pseudomonadati</taxon>
        <taxon>Pseudomonadota</taxon>
        <taxon>Gammaproteobacteria</taxon>
        <taxon>Oceanospirillales</taxon>
        <taxon>Pleioneaceae</taxon>
        <taxon>Aliikangiella</taxon>
    </lineage>
</organism>
<dbReference type="Pfam" id="PF00583">
    <property type="entry name" value="Acetyltransf_1"/>
    <property type="match status" value="1"/>
</dbReference>
<evidence type="ECO:0000256" key="2">
    <source>
        <dbReference type="ARBA" id="ARBA00023315"/>
    </source>
</evidence>
<name>A0A545TA29_9GAMM</name>
<evidence type="ECO:0000259" key="3">
    <source>
        <dbReference type="PROSITE" id="PS51186"/>
    </source>
</evidence>
<dbReference type="EMBL" id="VIKR01000003">
    <property type="protein sequence ID" value="TQV74066.1"/>
    <property type="molecule type" value="Genomic_DNA"/>
</dbReference>